<organism evidence="1 2">
    <name type="scientific">Cichorium intybus</name>
    <name type="common">Chicory</name>
    <dbReference type="NCBI Taxonomy" id="13427"/>
    <lineage>
        <taxon>Eukaryota</taxon>
        <taxon>Viridiplantae</taxon>
        <taxon>Streptophyta</taxon>
        <taxon>Embryophyta</taxon>
        <taxon>Tracheophyta</taxon>
        <taxon>Spermatophyta</taxon>
        <taxon>Magnoliopsida</taxon>
        <taxon>eudicotyledons</taxon>
        <taxon>Gunneridae</taxon>
        <taxon>Pentapetalae</taxon>
        <taxon>asterids</taxon>
        <taxon>campanulids</taxon>
        <taxon>Asterales</taxon>
        <taxon>Asteraceae</taxon>
        <taxon>Cichorioideae</taxon>
        <taxon>Cichorieae</taxon>
        <taxon>Cichoriinae</taxon>
        <taxon>Cichorium</taxon>
    </lineage>
</organism>
<reference evidence="1 2" key="2">
    <citation type="journal article" date="2022" name="Mol. Ecol. Resour.">
        <title>The genomes of chicory, endive, great burdock and yacon provide insights into Asteraceae paleo-polyploidization history and plant inulin production.</title>
        <authorList>
            <person name="Fan W."/>
            <person name="Wang S."/>
            <person name="Wang H."/>
            <person name="Wang A."/>
            <person name="Jiang F."/>
            <person name="Liu H."/>
            <person name="Zhao H."/>
            <person name="Xu D."/>
            <person name="Zhang Y."/>
        </authorList>
    </citation>
    <scope>NUCLEOTIDE SEQUENCE [LARGE SCALE GENOMIC DNA]</scope>
    <source>
        <strain evidence="2">cv. Punajuju</strain>
        <tissue evidence="1">Leaves</tissue>
    </source>
</reference>
<evidence type="ECO:0000313" key="1">
    <source>
        <dbReference type="EMBL" id="KAI3780548.1"/>
    </source>
</evidence>
<protein>
    <submittedName>
        <fullName evidence="1">Uncharacterized protein</fullName>
    </submittedName>
</protein>
<evidence type="ECO:0000313" key="2">
    <source>
        <dbReference type="Proteomes" id="UP001055811"/>
    </source>
</evidence>
<name>A0ACB9GAN6_CICIN</name>
<gene>
    <name evidence="1" type="ORF">L2E82_10532</name>
</gene>
<keyword evidence="2" id="KW-1185">Reference proteome</keyword>
<dbReference type="Proteomes" id="UP001055811">
    <property type="component" value="Linkage Group LG02"/>
</dbReference>
<proteinExistence type="predicted"/>
<reference evidence="2" key="1">
    <citation type="journal article" date="2022" name="Mol. Ecol. Resour.">
        <title>The genomes of chicory, endive, great burdock and yacon provide insights into Asteraceae palaeo-polyploidization history and plant inulin production.</title>
        <authorList>
            <person name="Fan W."/>
            <person name="Wang S."/>
            <person name="Wang H."/>
            <person name="Wang A."/>
            <person name="Jiang F."/>
            <person name="Liu H."/>
            <person name="Zhao H."/>
            <person name="Xu D."/>
            <person name="Zhang Y."/>
        </authorList>
    </citation>
    <scope>NUCLEOTIDE SEQUENCE [LARGE SCALE GENOMIC DNA]</scope>
    <source>
        <strain evidence="2">cv. Punajuju</strain>
    </source>
</reference>
<accession>A0ACB9GAN6</accession>
<comment type="caution">
    <text evidence="1">The sequence shown here is derived from an EMBL/GenBank/DDBJ whole genome shotgun (WGS) entry which is preliminary data.</text>
</comment>
<sequence length="84" mass="9484">MEDVCKYVDSVRSDIIAKVIGRLGLGKAMLETLNAKTPEWFIKQFGTNLNLFVDRSQVLDLERLRGGNLGKNHKSVLDSLFFRG</sequence>
<dbReference type="EMBL" id="CM042010">
    <property type="protein sequence ID" value="KAI3780548.1"/>
    <property type="molecule type" value="Genomic_DNA"/>
</dbReference>